<evidence type="ECO:0000313" key="2">
    <source>
        <dbReference type="Proteomes" id="UP000675881"/>
    </source>
</evidence>
<name>A0A7R8HB57_LEPSM</name>
<dbReference type="Proteomes" id="UP000675881">
    <property type="component" value="Chromosome 6"/>
</dbReference>
<organism evidence="1 2">
    <name type="scientific">Lepeophtheirus salmonis</name>
    <name type="common">Salmon louse</name>
    <name type="synonym">Caligus salmonis</name>
    <dbReference type="NCBI Taxonomy" id="72036"/>
    <lineage>
        <taxon>Eukaryota</taxon>
        <taxon>Metazoa</taxon>
        <taxon>Ecdysozoa</taxon>
        <taxon>Arthropoda</taxon>
        <taxon>Crustacea</taxon>
        <taxon>Multicrustacea</taxon>
        <taxon>Hexanauplia</taxon>
        <taxon>Copepoda</taxon>
        <taxon>Siphonostomatoida</taxon>
        <taxon>Caligidae</taxon>
        <taxon>Lepeophtheirus</taxon>
    </lineage>
</organism>
<dbReference type="EMBL" id="HG994585">
    <property type="protein sequence ID" value="CAF2986999.1"/>
    <property type="molecule type" value="Genomic_DNA"/>
</dbReference>
<accession>A0A7R8HB57</accession>
<dbReference type="AlphaFoldDB" id="A0A7R8HB57"/>
<gene>
    <name evidence="1" type="ORF">LSAA_12054</name>
</gene>
<keyword evidence="2" id="KW-1185">Reference proteome</keyword>
<protein>
    <submittedName>
        <fullName evidence="1">(salmon louse) hypothetical protein</fullName>
    </submittedName>
</protein>
<sequence>MANAMVSSSIAMVAFSMANFFTPHKKKSKEYTVVELGPDILVPVAQSGSRRTPTRPSSMCVLGHHRPVRYVALPGYLIRPGFHHTLCNVDVNISIHSSWAITMTGNYFVLTFGTSEVSDQSHQLYFLLTVWSEKPGKTEKEASSNIESDIVDIQYLQNSIEEISSVANTSEEIMNSIKGGDDDIPSAMSPNADDLEAITVDETNIVSCNPLMTKIRNQIENILP</sequence>
<reference evidence="1" key="1">
    <citation type="submission" date="2021-02" db="EMBL/GenBank/DDBJ databases">
        <authorList>
            <person name="Bekaert M."/>
        </authorList>
    </citation>
    <scope>NUCLEOTIDE SEQUENCE</scope>
    <source>
        <strain evidence="1">IoA-00</strain>
    </source>
</reference>
<proteinExistence type="predicted"/>
<evidence type="ECO:0000313" key="1">
    <source>
        <dbReference type="EMBL" id="CAF2986999.1"/>
    </source>
</evidence>